<dbReference type="eggNOG" id="COG5492">
    <property type="taxonomic scope" value="Bacteria"/>
</dbReference>
<keyword evidence="6" id="KW-1185">Reference proteome</keyword>
<sequence>MTWTAPTGADNCAGAVVTSSHNPGDTFPIGTTTVTYTITDAAGLTASCSFNVTVNDTENPTIACPADITVSNDAGQCDAVVTWTAPTGADNCAGAVVTSSHNPGDTFPIGTTTVTYTITDAAGLTNSCSFDVTVNDVIAPTANCQNYLVTLDASGNATITTADIDNGSTDNCGIQSMSLDNTAFDCNDLGVNTVTLTVRDFANNISTCTATVTVLDPAASASVSIVSDDANNEICAGENLTFNVDTIVDGGSTPIYEWFIDGISQGTNSPTFTPITPLTVGTHDIYVEIQSSLSACVLPKQSNTITVTVHPAPTVTAPVQICMGDTGNLTPNSGGTWVSNNPGVATINNAGVITPVSPGNVTFTFTSASTSCPSTTNNVVINALPNITNLPSNNDICVNESHTLSPTTGGTWASSNNAIATITNGGVITGVAPGNVTFTFTNTATGCSNTSASIEVLDIPVITSVTVSDDPVCAGDPSILIANVQGAGGNNETIVNYNFNSGTDYGNLNGQNATGINSTVTGSINYDRPTNQGTTTTPGAFTQNNVAGGALRQIDDWEDGGRWGGSSDNGNWRFAVNGPNLPNYQDFRVYFQARRVTGLGNNKRIRVDYRVNGGTWQNNHAILQLPAGNNNWIPLSFLLPPSANNPNDLEFRLRVNDGSTFNYWCSWFGCIIWAEREPHVLIDNFQVQATTSGSSFDYSWTANPPGPTAGLPAGAGISGPNNDQITVNPLVTTDYTVTVINPTDGCPATETITVNVYPVSNLTIAADYCPAPPNENTVQLVATGSGFVGYEWNTGETTQSIYVDTAGTYQVIGTTADGCTISTSINVAQELVTNGDFEAGNVGFNSNYAYHVDVPGLVPAGQGELYDDSGNNGYSITNNGQNVHINFWGNDHTTGNGNFMAVNGHGNTLIVWQQTVNVEPNTEYYFSAWGMSLNNSSQTAQLTFNVNGTNVGTAPSLPTHPNNNNPGSDNWTRFYGTWNSGTNTTAVIEIRNLNASLGGNDFGIDDISFATLSTFIRLTSPVGTDNQTVCQDTAITDITYDIGGGLTPPNITGLPAGLTTTFDGLEFVISGTPTEFGVFNYTITTTSSCDIKSANGTITVNEAPIVTINTVPQTVCYSDGTITLDASLTGGATVGTPGSGWTSSGSGTFDNIYSLNPIYTFDTNETGTITFTFTSDDPAGPCDAAVETVDIDITPYIVAYAGTVTPSASCANTTVTLAANNVSGQWTVTSGQAASSYYFSNDTAYNSDFTGESGETYTLQWEATNASPCNNTIDTVTFTFANCGTNLVFDGVDDNISFADTDYNLSSGAFSIEAWIKPNTVSGTQTIISKRNSSSLTSGYDLSLIGNRLYFRYNASEMFSTQTMNNTKWYHVAVTFNGVNQYHMYIDGFLIQSQTGPNPANNSNIALIGAMDTTNNAPINFFGGGIDEVRIWNTPLSQTQIREMMNQEIEDNGTNVRGVVVPLDIAGLQWNNLTGYYQMNAGPQTLVNNGYISDIATVSPIPGKLNKMTAVQPETAPIPYISNGNGAWNTQTTWLNGTVQQIPNSTANSINGQAQTWNIVRIQHNINSGNRATTLLGLLVDNNRYTIDNNQLLRVNGYLRIDGVLDLEGESQLMQNNSAVIDYTNSTGYMERDQQGTANTFNYNYWGSPVSSTGVASNRAFRLDDILYNGNTKVQWTTGNNGSTTPLTISSRWIYTFSEGLEADYSEWAHEGNLGTINAGLGYTMKGPGPGAATGTQNYTFRGMPNNGTISASVTAQPTFNNQTLVGNPYPSAINALEFIRDNIPGGNSGTTASIDGSLYFWKQASTNASHLTAEYQGGYATYNLSGGLAAVSPPGINGTGDATLAIPRQFIPVGQGFFVTSANHTNQVSNTVSFRNSQRAFVKEASGNSIFLRTDDAPETVDLIKRIRLNFTSPEGAIRPLLLAFTPNNEATNGFDYGYDAKNSDVFPSDMSFVIDNENYVIQGVGEFNVDNMYPVNISLGTSGTIEIELTDLENFDEDIDVYVYDALLGNYSRINTVNYQIALDAGNHANRYFIAFKEDATLNTPIEEFSNVVVNYLNATNEVYINVPTSVDIKQVYLVNMLGQTVKSWNATNAPLAHECRLPVKNVSEGNYIIKVRTADNKLINKKVIIMQN</sequence>
<feature type="domain" description="HYR" evidence="4">
    <location>
        <begin position="1"/>
        <end position="54"/>
    </location>
</feature>
<dbReference type="Pfam" id="PF02494">
    <property type="entry name" value="HYR"/>
    <property type="match status" value="2"/>
</dbReference>
<dbReference type="InterPro" id="IPR013320">
    <property type="entry name" value="ConA-like_dom_sf"/>
</dbReference>
<dbReference type="Gene3D" id="2.60.40.10">
    <property type="entry name" value="Immunoglobulins"/>
    <property type="match status" value="2"/>
</dbReference>
<dbReference type="InterPro" id="IPR008964">
    <property type="entry name" value="Invasin/intimin_cell_adhesion"/>
</dbReference>
<evidence type="ECO:0000256" key="2">
    <source>
        <dbReference type="ARBA" id="ARBA00022737"/>
    </source>
</evidence>
<evidence type="ECO:0000313" key="6">
    <source>
        <dbReference type="Proteomes" id="UP000012024"/>
    </source>
</evidence>
<evidence type="ECO:0000259" key="4">
    <source>
        <dbReference type="PROSITE" id="PS50825"/>
    </source>
</evidence>
<dbReference type="GO" id="GO:0004553">
    <property type="term" value="F:hydrolase activity, hydrolyzing O-glycosyl compounds"/>
    <property type="evidence" value="ECO:0007669"/>
    <property type="project" value="UniProtKB-ARBA"/>
</dbReference>
<reference evidence="5 6" key="1">
    <citation type="submission" date="2012-12" db="EMBL/GenBank/DDBJ databases">
        <title>Genome assembly of Formosa sp. AK20.</title>
        <authorList>
            <person name="Kumar R."/>
            <person name="Khatri I."/>
            <person name="Vaidya B."/>
            <person name="Subramanian S."/>
            <person name="Pinnaka A."/>
        </authorList>
    </citation>
    <scope>NUCLEOTIDE SEQUENCE [LARGE SCALE GENOMIC DNA]</scope>
    <source>
        <strain evidence="5 6">AK20</strain>
    </source>
</reference>
<dbReference type="SMART" id="SM00635">
    <property type="entry name" value="BID_2"/>
    <property type="match status" value="2"/>
</dbReference>
<dbReference type="eggNOG" id="COG1345">
    <property type="taxonomic scope" value="Bacteria"/>
</dbReference>
<dbReference type="SUPFAM" id="SSF49373">
    <property type="entry name" value="Invasin/intimin cell-adhesion fragments"/>
    <property type="match status" value="2"/>
</dbReference>
<dbReference type="Pfam" id="PF13385">
    <property type="entry name" value="Laminin_G_3"/>
    <property type="match status" value="1"/>
</dbReference>
<dbReference type="Proteomes" id="UP000012024">
    <property type="component" value="Unassembled WGS sequence"/>
</dbReference>
<dbReference type="Gene3D" id="2.60.120.200">
    <property type="match status" value="1"/>
</dbReference>
<dbReference type="SMART" id="SM00560">
    <property type="entry name" value="LamGL"/>
    <property type="match status" value="1"/>
</dbReference>
<dbReference type="PATRIC" id="fig|1137281.3.peg.2827"/>
<dbReference type="PROSITE" id="PS50825">
    <property type="entry name" value="HYR"/>
    <property type="match status" value="2"/>
</dbReference>
<dbReference type="InterPro" id="IPR006558">
    <property type="entry name" value="LamG-like"/>
</dbReference>
<evidence type="ECO:0000256" key="3">
    <source>
        <dbReference type="ARBA" id="ARBA00023157"/>
    </source>
</evidence>
<dbReference type="PANTHER" id="PTHR24273">
    <property type="entry name" value="FI04643P-RELATED"/>
    <property type="match status" value="1"/>
</dbReference>
<evidence type="ECO:0000256" key="1">
    <source>
        <dbReference type="ARBA" id="ARBA00022729"/>
    </source>
</evidence>
<dbReference type="InterPro" id="IPR003343">
    <property type="entry name" value="Big_2"/>
</dbReference>
<keyword evidence="3" id="KW-1015">Disulfide bond</keyword>
<dbReference type="SUPFAM" id="SSF49899">
    <property type="entry name" value="Concanavalin A-like lectins/glucanases"/>
    <property type="match status" value="1"/>
</dbReference>
<name>M7N5X1_9FLAO</name>
<keyword evidence="1" id="KW-0732">Signal</keyword>
<dbReference type="InterPro" id="IPR013783">
    <property type="entry name" value="Ig-like_fold"/>
</dbReference>
<dbReference type="EMBL" id="ANLA01000034">
    <property type="protein sequence ID" value="EMQ93778.1"/>
    <property type="molecule type" value="Genomic_DNA"/>
</dbReference>
<feature type="domain" description="HYR" evidence="4">
    <location>
        <begin position="55"/>
        <end position="136"/>
    </location>
</feature>
<gene>
    <name evidence="5" type="ORF">D778_01525</name>
</gene>
<protein>
    <recommendedName>
        <fullName evidence="4">HYR domain-containing protein</fullName>
    </recommendedName>
</protein>
<comment type="caution">
    <text evidence="5">The sequence shown here is derived from an EMBL/GenBank/DDBJ whole genome shotgun (WGS) entry which is preliminary data.</text>
</comment>
<dbReference type="Gene3D" id="2.60.40.1080">
    <property type="match status" value="2"/>
</dbReference>
<dbReference type="Gene3D" id="2.60.120.260">
    <property type="entry name" value="Galactose-binding domain-like"/>
    <property type="match status" value="1"/>
</dbReference>
<dbReference type="PANTHER" id="PTHR24273:SF32">
    <property type="entry name" value="HYALIN"/>
    <property type="match status" value="1"/>
</dbReference>
<accession>M7N5X1</accession>
<dbReference type="InterPro" id="IPR003410">
    <property type="entry name" value="HYR_dom"/>
</dbReference>
<dbReference type="GO" id="GO:0005975">
    <property type="term" value="P:carbohydrate metabolic process"/>
    <property type="evidence" value="ECO:0007669"/>
    <property type="project" value="UniProtKB-ARBA"/>
</dbReference>
<proteinExistence type="predicted"/>
<keyword evidence="2" id="KW-0677">Repeat</keyword>
<dbReference type="eggNOG" id="COG3291">
    <property type="taxonomic scope" value="Bacteria"/>
</dbReference>
<evidence type="ECO:0000313" key="5">
    <source>
        <dbReference type="EMBL" id="EMQ93778.1"/>
    </source>
</evidence>
<organism evidence="5 6">
    <name type="scientific">Xanthomarina gelatinilytica</name>
    <dbReference type="NCBI Taxonomy" id="1137281"/>
    <lineage>
        <taxon>Bacteria</taxon>
        <taxon>Pseudomonadati</taxon>
        <taxon>Bacteroidota</taxon>
        <taxon>Flavobacteriia</taxon>
        <taxon>Flavobacteriales</taxon>
        <taxon>Flavobacteriaceae</taxon>
        <taxon>Xanthomarina</taxon>
    </lineage>
</organism>
<dbReference type="eggNOG" id="COG2866">
    <property type="taxonomic scope" value="Bacteria"/>
</dbReference>